<dbReference type="SUPFAM" id="SSF52047">
    <property type="entry name" value="RNI-like"/>
    <property type="match status" value="1"/>
</dbReference>
<dbReference type="Proteomes" id="UP000615446">
    <property type="component" value="Unassembled WGS sequence"/>
</dbReference>
<name>A0A2Z6Q4M4_9GLOM</name>
<gene>
    <name evidence="2" type="ORF">RCL2_001113700</name>
    <name evidence="1" type="ORF">RclHR1_11510004</name>
</gene>
<keyword evidence="3" id="KW-1185">Reference proteome</keyword>
<dbReference type="EMBL" id="BLAL01000075">
    <property type="protein sequence ID" value="GES83995.1"/>
    <property type="molecule type" value="Genomic_DNA"/>
</dbReference>
<dbReference type="AlphaFoldDB" id="A0A2Z6Q4M4"/>
<dbReference type="Gene3D" id="3.80.10.10">
    <property type="entry name" value="Ribonuclease Inhibitor"/>
    <property type="match status" value="1"/>
</dbReference>
<dbReference type="EMBL" id="BEXD01000171">
    <property type="protein sequence ID" value="GBB84940.1"/>
    <property type="molecule type" value="Genomic_DNA"/>
</dbReference>
<organism evidence="1 3">
    <name type="scientific">Rhizophagus clarus</name>
    <dbReference type="NCBI Taxonomy" id="94130"/>
    <lineage>
        <taxon>Eukaryota</taxon>
        <taxon>Fungi</taxon>
        <taxon>Fungi incertae sedis</taxon>
        <taxon>Mucoromycota</taxon>
        <taxon>Glomeromycotina</taxon>
        <taxon>Glomeromycetes</taxon>
        <taxon>Glomerales</taxon>
        <taxon>Glomeraceae</taxon>
        <taxon>Rhizophagus</taxon>
    </lineage>
</organism>
<dbReference type="OrthoDB" id="10330880at2759"/>
<evidence type="ECO:0000313" key="3">
    <source>
        <dbReference type="Proteomes" id="UP000247702"/>
    </source>
</evidence>
<dbReference type="InterPro" id="IPR032675">
    <property type="entry name" value="LRR_dom_sf"/>
</dbReference>
<reference evidence="1 3" key="1">
    <citation type="submission" date="2017-11" db="EMBL/GenBank/DDBJ databases">
        <title>The genome of Rhizophagus clarus HR1 reveals common genetic basis of auxotrophy among arbuscular mycorrhizal fungi.</title>
        <authorList>
            <person name="Kobayashi Y."/>
        </authorList>
    </citation>
    <scope>NUCLEOTIDE SEQUENCE [LARGE SCALE GENOMIC DNA]</scope>
    <source>
        <strain evidence="1 3">HR1</strain>
    </source>
</reference>
<evidence type="ECO:0000313" key="2">
    <source>
        <dbReference type="EMBL" id="GES83995.1"/>
    </source>
</evidence>
<evidence type="ECO:0000313" key="1">
    <source>
        <dbReference type="EMBL" id="GBB84940.1"/>
    </source>
</evidence>
<comment type="caution">
    <text evidence="1">The sequence shown here is derived from an EMBL/GenBank/DDBJ whole genome shotgun (WGS) entry which is preliminary data.</text>
</comment>
<proteinExistence type="predicted"/>
<sequence length="492" mass="58407">MFTLNKDILFLIFEELQDDSKSLFSCLMVNRFLCETVVPILWMNPWSYNGINYRKKKYLFIIIASYITDDIKEFITKHRIQQLLSTLHRPLLFDYLSFCRSINVNTINSIVSIGSPSAYNKFFMQQEFYYLFMKKCPELKYLDMRSIKHQIYYFPDSKSRLESLCELTCDTSIDSTYFYGLSRYCQYIQRLVIINVDPNLNHGIVKLIKVQMNLKYFEWKDEDYLEFTRIDPYKEVLLALEKKAEIINHLKLFFLYVDNTLQQILPKLHKLKTLILNDFGFFNEDQVRMFAYRDLEVLMINCYALNATSIMIEKCGRKLKKILLEPYEFDDYVENFHDDSLLFIRKIHESCPSIEYLSLAFSPSKKHFSELEKLLRTCQNLKSLLLTIFNMDVIETDEKITENGEELLKVLIKSTPINLREIRFLDDIKFSLKALEEFLGKWSGCTLTILTSDPIYNGDDYKDLINKYKNDGAIKVFCCETFKNVVDMDFKI</sequence>
<protein>
    <recommendedName>
        <fullName evidence="4">F-box domain-containing protein</fullName>
    </recommendedName>
</protein>
<reference evidence="2" key="2">
    <citation type="submission" date="2019-10" db="EMBL/GenBank/DDBJ databases">
        <title>Conservation and host-specific expression of non-tandemly repeated heterogenous ribosome RNA gene in arbuscular mycorrhizal fungi.</title>
        <authorList>
            <person name="Maeda T."/>
            <person name="Kobayashi Y."/>
            <person name="Nakagawa T."/>
            <person name="Ezawa T."/>
            <person name="Yamaguchi K."/>
            <person name="Bino T."/>
            <person name="Nishimoto Y."/>
            <person name="Shigenobu S."/>
            <person name="Kawaguchi M."/>
        </authorList>
    </citation>
    <scope>NUCLEOTIDE SEQUENCE</scope>
    <source>
        <strain evidence="2">HR1</strain>
    </source>
</reference>
<evidence type="ECO:0008006" key="4">
    <source>
        <dbReference type="Google" id="ProtNLM"/>
    </source>
</evidence>
<accession>A0A2Z6Q4M4</accession>
<dbReference type="Proteomes" id="UP000247702">
    <property type="component" value="Unassembled WGS sequence"/>
</dbReference>